<evidence type="ECO:0000313" key="4">
    <source>
        <dbReference type="Proteomes" id="UP001057522"/>
    </source>
</evidence>
<dbReference type="Proteomes" id="UP001057522">
    <property type="component" value="Unassembled WGS sequence"/>
</dbReference>
<evidence type="ECO:0000256" key="1">
    <source>
        <dbReference type="NCBIfam" id="TIGR03586"/>
    </source>
</evidence>
<keyword evidence="4" id="KW-1185">Reference proteome</keyword>
<dbReference type="EMBL" id="JAMOKX010000008">
    <property type="protein sequence ID" value="MCL9820101.1"/>
    <property type="molecule type" value="Genomic_DNA"/>
</dbReference>
<dbReference type="SUPFAM" id="SSF51569">
    <property type="entry name" value="Aldolase"/>
    <property type="match status" value="1"/>
</dbReference>
<keyword evidence="3" id="KW-0808">Transferase</keyword>
<comment type="caution">
    <text evidence="3">The sequence shown here is derived from an EMBL/GenBank/DDBJ whole genome shotgun (WGS) entry which is preliminary data.</text>
</comment>
<proteinExistence type="predicted"/>
<dbReference type="PANTHER" id="PTHR42966">
    <property type="entry name" value="N-ACETYLNEURAMINATE SYNTHASE"/>
    <property type="match status" value="1"/>
</dbReference>
<protein>
    <recommendedName>
        <fullName evidence="1">Pseudaminic acid synthase</fullName>
        <ecNumber evidence="1">2.5.1.97</ecNumber>
    </recommendedName>
</protein>
<dbReference type="InterPro" id="IPR013785">
    <property type="entry name" value="Aldolase_TIM"/>
</dbReference>
<evidence type="ECO:0000313" key="3">
    <source>
        <dbReference type="EMBL" id="MCL9820101.1"/>
    </source>
</evidence>
<dbReference type="PANTHER" id="PTHR42966:SF2">
    <property type="entry name" value="PSEUDAMINIC ACID SYNTHASE"/>
    <property type="match status" value="1"/>
</dbReference>
<dbReference type="InterPro" id="IPR057736">
    <property type="entry name" value="SAF_PseI/NeuA/NeuB"/>
</dbReference>
<name>A0ABT0TVZ2_9HELI</name>
<dbReference type="Gene3D" id="3.20.20.70">
    <property type="entry name" value="Aldolase class I"/>
    <property type="match status" value="1"/>
</dbReference>
<dbReference type="SMART" id="SM00858">
    <property type="entry name" value="SAF"/>
    <property type="match status" value="1"/>
</dbReference>
<feature type="domain" description="AFP-like" evidence="2">
    <location>
        <begin position="281"/>
        <end position="338"/>
    </location>
</feature>
<accession>A0ABT0TVZ2</accession>
<organism evidence="3 4">
    <name type="scientific">Helicobacter colisuis</name>
    <dbReference type="NCBI Taxonomy" id="2949739"/>
    <lineage>
        <taxon>Bacteria</taxon>
        <taxon>Pseudomonadati</taxon>
        <taxon>Campylobacterota</taxon>
        <taxon>Epsilonproteobacteria</taxon>
        <taxon>Campylobacterales</taxon>
        <taxon>Helicobacteraceae</taxon>
        <taxon>Helicobacter</taxon>
    </lineage>
</organism>
<dbReference type="EC" id="2.5.1.97" evidence="1"/>
<dbReference type="CDD" id="cd11615">
    <property type="entry name" value="SAF_NeuB_like"/>
    <property type="match status" value="1"/>
</dbReference>
<dbReference type="InterPro" id="IPR051690">
    <property type="entry name" value="PseI-like"/>
</dbReference>
<sequence>MQKNKVLLVAELSANHNQNKEIALKTIKAAKESGADAIKLQTYTPECLTLDSHLEYFKIQGTLWEGKNFYQLYKEAMTPWEWHSDLFSYAQELGMICFSSPFSKEAVDFLETLENPIYKVASFEIVDLELIAYMAKQKKPMILSKGIATKEEIEEAIQVCRENGAQDITLLQCTSSYPAPLNETNLSLIPKMARDFEVKVGLSDHTLGITAAIVATSLGARVIEKHFILDKNLGGPDSAFSMEPKEFSIMAKAIREVEELLGEETYELSKKSKEGRVFMRSLFAVEDIAKGEIIKPNQIRSIRPGFGIPPKMKMEVIGKRANKDLKRGEPLSFGDWEV</sequence>
<reference evidence="3" key="1">
    <citation type="submission" date="2022-06" db="EMBL/GenBank/DDBJ databases">
        <title>Helicobacter colisuis sp. nov.</title>
        <authorList>
            <person name="Papic B."/>
            <person name="Gruntar I."/>
        </authorList>
    </citation>
    <scope>NUCLEOTIDE SEQUENCE</scope>
    <source>
        <strain evidence="3">11154-15</strain>
    </source>
</reference>
<dbReference type="InterPro" id="IPR020030">
    <property type="entry name" value="Pseudaminic_synth_PseI"/>
</dbReference>
<dbReference type="PROSITE" id="PS50844">
    <property type="entry name" value="AFP_LIKE"/>
    <property type="match status" value="1"/>
</dbReference>
<dbReference type="Gene3D" id="3.90.1210.10">
    <property type="entry name" value="Antifreeze-like/N-acetylneuraminic acid synthase C-terminal domain"/>
    <property type="match status" value="1"/>
</dbReference>
<dbReference type="InterPro" id="IPR006190">
    <property type="entry name" value="SAF_AFP_Neu5Ac"/>
</dbReference>
<dbReference type="NCBIfam" id="TIGR03586">
    <property type="entry name" value="PseI"/>
    <property type="match status" value="1"/>
</dbReference>
<dbReference type="InterPro" id="IPR036732">
    <property type="entry name" value="AFP_Neu5c_C_sf"/>
</dbReference>
<dbReference type="Pfam" id="PF03102">
    <property type="entry name" value="NeuB"/>
    <property type="match status" value="1"/>
</dbReference>
<dbReference type="GO" id="GO:0016740">
    <property type="term" value="F:transferase activity"/>
    <property type="evidence" value="ECO:0007669"/>
    <property type="project" value="UniProtKB-KW"/>
</dbReference>
<dbReference type="Pfam" id="PF08666">
    <property type="entry name" value="SAF"/>
    <property type="match status" value="1"/>
</dbReference>
<gene>
    <name evidence="3" type="primary">pseI</name>
    <name evidence="3" type="ORF">NCR95_08005</name>
</gene>
<dbReference type="InterPro" id="IPR013974">
    <property type="entry name" value="SAF"/>
</dbReference>
<dbReference type="InterPro" id="IPR013132">
    <property type="entry name" value="PseI/NeuA/B-like_N"/>
</dbReference>
<evidence type="ECO:0000259" key="2">
    <source>
        <dbReference type="PROSITE" id="PS50844"/>
    </source>
</evidence>
<dbReference type="RefSeq" id="WP_250605004.1">
    <property type="nucleotide sequence ID" value="NZ_JAMOKX010000008.1"/>
</dbReference>
<dbReference type="SUPFAM" id="SSF51269">
    <property type="entry name" value="AFP III-like domain"/>
    <property type="match status" value="1"/>
</dbReference>